<gene>
    <name evidence="3" type="ORF">FNK824_LOCUS19667</name>
    <name evidence="5" type="ORF">JBS370_LOCUS32570</name>
    <name evidence="4" type="ORF">OTI717_LOCUS34117</name>
    <name evidence="1" type="ORF">SEV965_LOCUS10377</name>
    <name evidence="2" type="ORF">ZHD862_LOCUS16642</name>
</gene>
<evidence type="ECO:0000313" key="2">
    <source>
        <dbReference type="EMBL" id="CAF1082122.1"/>
    </source>
</evidence>
<evidence type="ECO:0000313" key="6">
    <source>
        <dbReference type="Proteomes" id="UP000663823"/>
    </source>
</evidence>
<name>A0A819V5F7_9BILA</name>
<evidence type="ECO:0000313" key="5">
    <source>
        <dbReference type="EMBL" id="CAF4119593.1"/>
    </source>
</evidence>
<organism evidence="4 6">
    <name type="scientific">Rotaria sordida</name>
    <dbReference type="NCBI Taxonomy" id="392033"/>
    <lineage>
        <taxon>Eukaryota</taxon>
        <taxon>Metazoa</taxon>
        <taxon>Spiralia</taxon>
        <taxon>Gnathifera</taxon>
        <taxon>Rotifera</taxon>
        <taxon>Eurotatoria</taxon>
        <taxon>Bdelloidea</taxon>
        <taxon>Philodinida</taxon>
        <taxon>Philodinidae</taxon>
        <taxon>Rotaria</taxon>
    </lineage>
</organism>
<dbReference type="EMBL" id="CAJNOU010000423">
    <property type="protein sequence ID" value="CAF0993082.1"/>
    <property type="molecule type" value="Genomic_DNA"/>
</dbReference>
<comment type="caution">
    <text evidence="4">The sequence shown here is derived from an EMBL/GenBank/DDBJ whole genome shotgun (WGS) entry which is preliminary data.</text>
</comment>
<sequence>MFMNALIKAISLLPEVNTLKIHSLSSYRILMLDFHECIMSSLIKHTSKITKAYLEKMYDIVDLKIDYTNTMDIESVLRFIVEKINHDCNVHLRLLCFHISAADDEIIQKLNRMINIEKLLLNYIIKRMIDNISIEWIRL</sequence>
<evidence type="ECO:0000313" key="4">
    <source>
        <dbReference type="EMBL" id="CAF4100766.1"/>
    </source>
</evidence>
<dbReference type="EMBL" id="CAJOBD010008719">
    <property type="protein sequence ID" value="CAF4119593.1"/>
    <property type="molecule type" value="Genomic_DNA"/>
</dbReference>
<dbReference type="Proteomes" id="UP000663874">
    <property type="component" value="Unassembled WGS sequence"/>
</dbReference>
<dbReference type="Proteomes" id="UP000663823">
    <property type="component" value="Unassembled WGS sequence"/>
</dbReference>
<reference evidence="4" key="1">
    <citation type="submission" date="2021-02" db="EMBL/GenBank/DDBJ databases">
        <authorList>
            <person name="Nowell W R."/>
        </authorList>
    </citation>
    <scope>NUCLEOTIDE SEQUENCE</scope>
</reference>
<dbReference type="AlphaFoldDB" id="A0A819V5F7"/>
<proteinExistence type="predicted"/>
<dbReference type="Proteomes" id="UP000663889">
    <property type="component" value="Unassembled WGS sequence"/>
</dbReference>
<dbReference type="EMBL" id="CAJOBE010003486">
    <property type="protein sequence ID" value="CAF3883502.1"/>
    <property type="molecule type" value="Genomic_DNA"/>
</dbReference>
<protein>
    <submittedName>
        <fullName evidence="4">Uncharacterized protein</fullName>
    </submittedName>
</protein>
<dbReference type="EMBL" id="CAJNOT010000794">
    <property type="protein sequence ID" value="CAF1082122.1"/>
    <property type="molecule type" value="Genomic_DNA"/>
</dbReference>
<dbReference type="Proteomes" id="UP000663864">
    <property type="component" value="Unassembled WGS sequence"/>
</dbReference>
<accession>A0A819V5F7</accession>
<evidence type="ECO:0000313" key="3">
    <source>
        <dbReference type="EMBL" id="CAF3883502.1"/>
    </source>
</evidence>
<dbReference type="EMBL" id="CAJOAX010011829">
    <property type="protein sequence ID" value="CAF4100766.1"/>
    <property type="molecule type" value="Genomic_DNA"/>
</dbReference>
<evidence type="ECO:0000313" key="1">
    <source>
        <dbReference type="EMBL" id="CAF0993082.1"/>
    </source>
</evidence>
<dbReference type="Proteomes" id="UP000663836">
    <property type="component" value="Unassembled WGS sequence"/>
</dbReference>